<name>A0A1G7X6H0_9ACTN</name>
<dbReference type="InterPro" id="IPR011045">
    <property type="entry name" value="N2O_reductase_N"/>
</dbReference>
<accession>A0A1G7X6H0</accession>
<protein>
    <recommendedName>
        <fullName evidence="3">PQQ-like domain-containing protein</fullName>
    </recommendedName>
</protein>
<keyword evidence="2" id="KW-1185">Reference proteome</keyword>
<dbReference type="Proteomes" id="UP000198923">
    <property type="component" value="Unassembled WGS sequence"/>
</dbReference>
<gene>
    <name evidence="1" type="ORF">SAMN05421505_10857</name>
</gene>
<dbReference type="AlphaFoldDB" id="A0A1G7X6H0"/>
<dbReference type="STRING" id="504805.SAMN05421505_10857"/>
<dbReference type="SUPFAM" id="SSF50974">
    <property type="entry name" value="Nitrous oxide reductase, N-terminal domain"/>
    <property type="match status" value="1"/>
</dbReference>
<evidence type="ECO:0000313" key="2">
    <source>
        <dbReference type="Proteomes" id="UP000198923"/>
    </source>
</evidence>
<dbReference type="EMBL" id="FNCN01000008">
    <property type="protein sequence ID" value="SDG79747.1"/>
    <property type="molecule type" value="Genomic_DNA"/>
</dbReference>
<evidence type="ECO:0008006" key="3">
    <source>
        <dbReference type="Google" id="ProtNLM"/>
    </source>
</evidence>
<proteinExistence type="predicted"/>
<sequence length="142" mass="15353">MSTALGGPSKASRPSFRSRQWSASRAAARSWVAWTTVVPWAASLARGPQGEALVLGPDGRMHVIDVDKAKVADTVEVMDEWKEPMEWQQPRPAIFVRGGTAYVTDPAKKELHAVDIATRRKLTSATLPGVPNELSGVLPATH</sequence>
<organism evidence="1 2">
    <name type="scientific">Sinosporangium album</name>
    <dbReference type="NCBI Taxonomy" id="504805"/>
    <lineage>
        <taxon>Bacteria</taxon>
        <taxon>Bacillati</taxon>
        <taxon>Actinomycetota</taxon>
        <taxon>Actinomycetes</taxon>
        <taxon>Streptosporangiales</taxon>
        <taxon>Streptosporangiaceae</taxon>
        <taxon>Sinosporangium</taxon>
    </lineage>
</organism>
<reference evidence="1 2" key="1">
    <citation type="submission" date="2016-10" db="EMBL/GenBank/DDBJ databases">
        <authorList>
            <person name="de Groot N.N."/>
        </authorList>
    </citation>
    <scope>NUCLEOTIDE SEQUENCE [LARGE SCALE GENOMIC DNA]</scope>
    <source>
        <strain evidence="1 2">CPCC 201354</strain>
    </source>
</reference>
<evidence type="ECO:0000313" key="1">
    <source>
        <dbReference type="EMBL" id="SDG79747.1"/>
    </source>
</evidence>